<dbReference type="GO" id="GO:0003700">
    <property type="term" value="F:DNA-binding transcription factor activity"/>
    <property type="evidence" value="ECO:0007669"/>
    <property type="project" value="InterPro"/>
</dbReference>
<keyword evidence="2 3" id="KW-0539">Nucleus</keyword>
<dbReference type="InterPro" id="IPR039970">
    <property type="entry name" value="TF_Grauzone"/>
</dbReference>
<dbReference type="Pfam" id="PF02671">
    <property type="entry name" value="PAH"/>
    <property type="match status" value="1"/>
</dbReference>
<name>A0A6A6PTB0_9PEZI</name>
<evidence type="ECO:0000256" key="2">
    <source>
        <dbReference type="ARBA" id="ARBA00023242"/>
    </source>
</evidence>
<dbReference type="InterPro" id="IPR036600">
    <property type="entry name" value="PAH_sf"/>
</dbReference>
<dbReference type="GeneID" id="54476429"/>
<dbReference type="RefSeq" id="XP_033589918.1">
    <property type="nucleotide sequence ID" value="XM_033735427.1"/>
</dbReference>
<reference evidence="5" key="1">
    <citation type="journal article" date="2020" name="Stud. Mycol.">
        <title>101 Dothideomycetes genomes: a test case for predicting lifestyles and emergence of pathogens.</title>
        <authorList>
            <person name="Haridas S."/>
            <person name="Albert R."/>
            <person name="Binder M."/>
            <person name="Bloem J."/>
            <person name="Labutti K."/>
            <person name="Salamov A."/>
            <person name="Andreopoulos B."/>
            <person name="Baker S."/>
            <person name="Barry K."/>
            <person name="Bills G."/>
            <person name="Bluhm B."/>
            <person name="Cannon C."/>
            <person name="Castanera R."/>
            <person name="Culley D."/>
            <person name="Daum C."/>
            <person name="Ezra D."/>
            <person name="Gonzalez J."/>
            <person name="Henrissat B."/>
            <person name="Kuo A."/>
            <person name="Liang C."/>
            <person name="Lipzen A."/>
            <person name="Lutzoni F."/>
            <person name="Magnuson J."/>
            <person name="Mondo S."/>
            <person name="Nolan M."/>
            <person name="Ohm R."/>
            <person name="Pangilinan J."/>
            <person name="Park H.-J."/>
            <person name="Ramirez L."/>
            <person name="Alfaro M."/>
            <person name="Sun H."/>
            <person name="Tritt A."/>
            <person name="Yoshinaga Y."/>
            <person name="Zwiers L.-H."/>
            <person name="Turgeon B."/>
            <person name="Goodwin S."/>
            <person name="Spatafora J."/>
            <person name="Crous P."/>
            <person name="Grigoriev I."/>
        </authorList>
    </citation>
    <scope>NUCLEOTIDE SEQUENCE</scope>
    <source>
        <strain evidence="5">CBS 113389</strain>
    </source>
</reference>
<feature type="region of interest" description="Disordered" evidence="4">
    <location>
        <begin position="459"/>
        <end position="480"/>
    </location>
</feature>
<evidence type="ECO:0008006" key="7">
    <source>
        <dbReference type="Google" id="ProtNLM"/>
    </source>
</evidence>
<sequence>MAFASPTYPRPILDTSQDQQQQQQQHHQQQPQQHPHPQQGQSQPQHYHQQYPPPQHNPYAKQPPPPHSQPQPRQEDIPPRPQQDLGDALSYFDIIKTHYAEFPDVYVRFLDVLKDFKQGTHDTPAIVATIAKLFADSRELVEQLNDFLPAGYYVERGDPDTNVINLTIPVGPRQSRQPPTWPDRSSSSGAWPTHAATRWRNGDGLPWSPQGEPEGEQRNLAPAVSHEEARGLHLLGDLATRPSIASAAREALRAKLSHDAQVYGHQPDHASAWSLAATPAPGLPNSHSGLKREAGAMDVDDRHPSGNYYNSDAYNQMRNNSATSTTNSEFDKSEPQSPTYPRQHPRSDHGISSPRAPTSAKAGKRAPRKRSLSNASKTGPGAKPSAYVQQNSSRAFTCPFTVYGCTSTFGSKNEWKRHINTAHMRLGFWRCDIAPCDLSERKPNDFNRKDLFIQHVRRMHSGEKDPNAPPLSKSAAAKDPEEQALNAAAARCYRHIRSTPEQSGCLFCDAKFSGEGSWDERLEHVGRHMENAKKENDELVGPERWLKDYAMEDWLAREGLIIKVPGATGEGNVEGGGAVLGGGWTLAEGASVN</sequence>
<dbReference type="Gene3D" id="3.30.160.60">
    <property type="entry name" value="Classic Zinc Finger"/>
    <property type="match status" value="1"/>
</dbReference>
<feature type="compositionally biased region" description="Polar residues" evidence="4">
    <location>
        <begin position="174"/>
        <end position="190"/>
    </location>
</feature>
<dbReference type="InterPro" id="IPR003822">
    <property type="entry name" value="PAH"/>
</dbReference>
<dbReference type="Proteomes" id="UP000799767">
    <property type="component" value="Unassembled WGS sequence"/>
</dbReference>
<feature type="region of interest" description="Disordered" evidence="4">
    <location>
        <begin position="297"/>
        <end position="387"/>
    </location>
</feature>
<feature type="region of interest" description="Disordered" evidence="4">
    <location>
        <begin position="169"/>
        <end position="227"/>
    </location>
</feature>
<feature type="compositionally biased region" description="Basic residues" evidence="4">
    <location>
        <begin position="362"/>
        <end position="371"/>
    </location>
</feature>
<feature type="compositionally biased region" description="Pro residues" evidence="4">
    <location>
        <begin position="51"/>
        <end position="69"/>
    </location>
</feature>
<feature type="compositionally biased region" description="Polar residues" evidence="4">
    <location>
        <begin position="307"/>
        <end position="328"/>
    </location>
</feature>
<proteinExistence type="predicted"/>
<dbReference type="AlphaFoldDB" id="A0A6A6PTB0"/>
<gene>
    <name evidence="5" type="ORF">BDY17DRAFT_310374</name>
</gene>
<dbReference type="PANTHER" id="PTHR23225">
    <property type="entry name" value="ZINC FINGER PROTEIN"/>
    <property type="match status" value="1"/>
</dbReference>
<dbReference type="PROSITE" id="PS51477">
    <property type="entry name" value="PAH"/>
    <property type="match status" value="1"/>
</dbReference>
<dbReference type="OrthoDB" id="5388486at2759"/>
<evidence type="ECO:0000313" key="5">
    <source>
        <dbReference type="EMBL" id="KAF2483348.1"/>
    </source>
</evidence>
<evidence type="ECO:0000313" key="6">
    <source>
        <dbReference type="Proteomes" id="UP000799767"/>
    </source>
</evidence>
<organism evidence="5 6">
    <name type="scientific">Neohortaea acidophila</name>
    <dbReference type="NCBI Taxonomy" id="245834"/>
    <lineage>
        <taxon>Eukaryota</taxon>
        <taxon>Fungi</taxon>
        <taxon>Dikarya</taxon>
        <taxon>Ascomycota</taxon>
        <taxon>Pezizomycotina</taxon>
        <taxon>Dothideomycetes</taxon>
        <taxon>Dothideomycetidae</taxon>
        <taxon>Mycosphaerellales</taxon>
        <taxon>Teratosphaeriaceae</taxon>
        <taxon>Neohortaea</taxon>
    </lineage>
</organism>
<keyword evidence="6" id="KW-1185">Reference proteome</keyword>
<evidence type="ECO:0000256" key="3">
    <source>
        <dbReference type="PROSITE-ProRule" id="PRU00810"/>
    </source>
</evidence>
<evidence type="ECO:0000256" key="4">
    <source>
        <dbReference type="SAM" id="MobiDB-lite"/>
    </source>
</evidence>
<protein>
    <recommendedName>
        <fullName evidence="7">C2H2-type domain-containing protein</fullName>
    </recommendedName>
</protein>
<dbReference type="PANTHER" id="PTHR23225:SF2">
    <property type="entry name" value="AT09679P-RELATED"/>
    <property type="match status" value="1"/>
</dbReference>
<evidence type="ECO:0000256" key="1">
    <source>
        <dbReference type="ARBA" id="ARBA00004123"/>
    </source>
</evidence>
<dbReference type="EMBL" id="MU001635">
    <property type="protein sequence ID" value="KAF2483348.1"/>
    <property type="molecule type" value="Genomic_DNA"/>
</dbReference>
<accession>A0A6A6PTB0</accession>
<dbReference type="Gene3D" id="1.20.1160.11">
    <property type="entry name" value="Paired amphipathic helix"/>
    <property type="match status" value="1"/>
</dbReference>
<feature type="region of interest" description="Disordered" evidence="4">
    <location>
        <begin position="1"/>
        <end position="85"/>
    </location>
</feature>
<dbReference type="SUPFAM" id="SSF47762">
    <property type="entry name" value="PAH2 domain"/>
    <property type="match status" value="1"/>
</dbReference>
<feature type="compositionally biased region" description="Low complexity" evidence="4">
    <location>
        <begin position="17"/>
        <end position="50"/>
    </location>
</feature>
<dbReference type="GO" id="GO:0005634">
    <property type="term" value="C:nucleus"/>
    <property type="evidence" value="ECO:0007669"/>
    <property type="project" value="UniProtKB-SubCell"/>
</dbReference>
<comment type="subcellular location">
    <subcellularLocation>
        <location evidence="1 3">Nucleus</location>
    </subcellularLocation>
</comment>